<keyword evidence="5 7" id="KW-1133">Transmembrane helix</keyword>
<evidence type="ECO:0000256" key="4">
    <source>
        <dbReference type="ARBA" id="ARBA00022692"/>
    </source>
</evidence>
<comment type="caution">
    <text evidence="8">The sequence shown here is derived from an EMBL/GenBank/DDBJ whole genome shotgun (WGS) entry which is preliminary data.</text>
</comment>
<organism evidence="8 9">
    <name type="scientific">Roseiconus lacunae</name>
    <dbReference type="NCBI Taxonomy" id="2605694"/>
    <lineage>
        <taxon>Bacteria</taxon>
        <taxon>Pseudomonadati</taxon>
        <taxon>Planctomycetota</taxon>
        <taxon>Planctomycetia</taxon>
        <taxon>Pirellulales</taxon>
        <taxon>Pirellulaceae</taxon>
        <taxon>Roseiconus</taxon>
    </lineage>
</organism>
<protein>
    <submittedName>
        <fullName evidence="8">Flagellar biosynthesis protein FlhA</fullName>
    </submittedName>
</protein>
<dbReference type="PANTHER" id="PTHR30161:SF1">
    <property type="entry name" value="FLAGELLAR BIOSYNTHESIS PROTEIN FLHA-RELATED"/>
    <property type="match status" value="1"/>
</dbReference>
<dbReference type="Gene3D" id="1.10.8.540">
    <property type="entry name" value="FHIPEP family, domain 3"/>
    <property type="match status" value="1"/>
</dbReference>
<keyword evidence="6 7" id="KW-0472">Membrane</keyword>
<dbReference type="PANTHER" id="PTHR30161">
    <property type="entry name" value="FLAGELLAR EXPORT PROTEIN, MEMBRANE FLHA SUBUNIT-RELATED"/>
    <property type="match status" value="1"/>
</dbReference>
<comment type="similarity">
    <text evidence="2">Belongs to the FHIPEP (flagella/HR/invasion proteins export pore) family.</text>
</comment>
<evidence type="ECO:0000256" key="6">
    <source>
        <dbReference type="ARBA" id="ARBA00023136"/>
    </source>
</evidence>
<dbReference type="InterPro" id="IPR042193">
    <property type="entry name" value="FHIPEP_3"/>
</dbReference>
<keyword evidence="9" id="KW-1185">Reference proteome</keyword>
<dbReference type="PIRSF" id="PIRSF005419">
    <property type="entry name" value="FlhA"/>
    <property type="match status" value="1"/>
</dbReference>
<keyword evidence="8" id="KW-0969">Cilium</keyword>
<keyword evidence="8" id="KW-0966">Cell projection</keyword>
<keyword evidence="3" id="KW-1003">Cell membrane</keyword>
<reference evidence="8 9" key="1">
    <citation type="submission" date="2023-06" db="EMBL/GenBank/DDBJ databases">
        <title>Roseiconus lacunae JC819 isolated from Gulf of Mannar region, Tamil Nadu.</title>
        <authorList>
            <person name="Pk S."/>
            <person name="Ch S."/>
            <person name="Ch V.R."/>
        </authorList>
    </citation>
    <scope>NUCLEOTIDE SEQUENCE [LARGE SCALE GENOMIC DNA]</scope>
    <source>
        <strain evidence="8 9">JC819</strain>
    </source>
</reference>
<dbReference type="Pfam" id="PF00771">
    <property type="entry name" value="FHIPEP"/>
    <property type="match status" value="1"/>
</dbReference>
<comment type="subcellular location">
    <subcellularLocation>
        <location evidence="1">Cell membrane</location>
        <topology evidence="1">Multi-pass membrane protein</topology>
    </subcellularLocation>
</comment>
<dbReference type="Gene3D" id="3.40.30.60">
    <property type="entry name" value="FHIPEP family, domain 1"/>
    <property type="match status" value="1"/>
</dbReference>
<keyword evidence="4 7" id="KW-0812">Transmembrane</keyword>
<keyword evidence="8" id="KW-0282">Flagellum</keyword>
<dbReference type="EMBL" id="JASZZN010000008">
    <property type="protein sequence ID" value="MDM4016394.1"/>
    <property type="molecule type" value="Genomic_DNA"/>
</dbReference>
<name>A0ABT7PIS5_9BACT</name>
<dbReference type="InterPro" id="IPR001712">
    <property type="entry name" value="T3SS_FHIPEP"/>
</dbReference>
<feature type="transmembrane region" description="Helical" evidence="7">
    <location>
        <begin position="18"/>
        <end position="37"/>
    </location>
</feature>
<feature type="transmembrane region" description="Helical" evidence="7">
    <location>
        <begin position="183"/>
        <end position="204"/>
    </location>
</feature>
<evidence type="ECO:0000256" key="3">
    <source>
        <dbReference type="ARBA" id="ARBA00022475"/>
    </source>
</evidence>
<dbReference type="PRINTS" id="PR00949">
    <property type="entry name" value="TYPE3IMAPROT"/>
</dbReference>
<accession>A0ABT7PIS5</accession>
<feature type="transmembrane region" description="Helical" evidence="7">
    <location>
        <begin position="96"/>
        <end position="114"/>
    </location>
</feature>
<dbReference type="InterPro" id="IPR042194">
    <property type="entry name" value="FHIPEP_1"/>
</dbReference>
<evidence type="ECO:0000256" key="1">
    <source>
        <dbReference type="ARBA" id="ARBA00004651"/>
    </source>
</evidence>
<gene>
    <name evidence="8" type="ORF">QTN89_13200</name>
</gene>
<feature type="transmembrane region" description="Helical" evidence="7">
    <location>
        <begin position="224"/>
        <end position="242"/>
    </location>
</feature>
<dbReference type="Proteomes" id="UP001239462">
    <property type="component" value="Unassembled WGS sequence"/>
</dbReference>
<evidence type="ECO:0000256" key="5">
    <source>
        <dbReference type="ARBA" id="ARBA00022989"/>
    </source>
</evidence>
<proteinExistence type="inferred from homology"/>
<evidence type="ECO:0000256" key="7">
    <source>
        <dbReference type="SAM" id="Phobius"/>
    </source>
</evidence>
<sequence length="667" mass="71516">MACLVVILMPLPAAVMDLLLAANIALAVVILLTAIHVKSPLEFSVFPTALLVTTLSRLVLNIATTRMILTHAPTDKEDAAGGVIRMFGQFVAGDRVEIGLIIFLILVVVQFVVLTKGATRISEVAARFALDGMPGRQSAIEADVNAGAIDSDEAARRRQALVAEADFYSAMDGAGKFVRGDAIAGLVITVINIVGGLYLGIFVSRMGLAESASVFTKLTIGDGLVSQLPSLLISLAAGMLVTRGTRSDNLPDRFVSQMFSNSTAMAVSGGFVLLLTITGLPIIPLLLLGGGLLFVAWTLYSKEVDAEKQRSIASETENASTTANQKRVEDFLNVDPLEVAIGLGLLPLADPARGGDLMQRISALRNQMAAEIGIVLPKVRVRDDATLGELEYEIRLFGDFVARGQLRTDKLLAIADGKITGSIEGEPAEGMGHPQNVWISPTIREQALIYGYKTQTAPVVLTHQLENVARVYADELLSHDATGHLLDELRQIAPVLVDELVPDRVKTADVQKVLQGLLRESIPIRQLGIILEAIGDAADRDADTDQQIESVRRRLARTLCVPLRDEAGVLHAIGLGELSGEWNKTKDVTCDAIRRGVMTLIERGHPPVVVVAPTIRRRIKAMLDAAGVWAHVLSTSEITDDTQLDLIAISTQQPNQQRPVTSAGQAA</sequence>
<evidence type="ECO:0000313" key="9">
    <source>
        <dbReference type="Proteomes" id="UP001239462"/>
    </source>
</evidence>
<evidence type="ECO:0000313" key="8">
    <source>
        <dbReference type="EMBL" id="MDM4016394.1"/>
    </source>
</evidence>
<dbReference type="Gene3D" id="3.40.50.12790">
    <property type="entry name" value="FHIPEP family, domain 4"/>
    <property type="match status" value="1"/>
</dbReference>
<dbReference type="InterPro" id="IPR042196">
    <property type="entry name" value="FHIPEP_4"/>
</dbReference>
<evidence type="ECO:0000256" key="2">
    <source>
        <dbReference type="ARBA" id="ARBA00008835"/>
    </source>
</evidence>